<dbReference type="PROSITE" id="PS50808">
    <property type="entry name" value="ZF_BED"/>
    <property type="match status" value="1"/>
</dbReference>
<comment type="subcellular location">
    <subcellularLocation>
        <location evidence="1">Nucleus</location>
    </subcellularLocation>
</comment>
<proteinExistence type="predicted"/>
<evidence type="ECO:0000313" key="12">
    <source>
        <dbReference type="EMBL" id="KAF2901739.1"/>
    </source>
</evidence>
<organism evidence="12 13">
    <name type="scientific">Ignelater luminosus</name>
    <name type="common">Cucubano</name>
    <name type="synonym">Pyrophorus luminosus</name>
    <dbReference type="NCBI Taxonomy" id="2038154"/>
    <lineage>
        <taxon>Eukaryota</taxon>
        <taxon>Metazoa</taxon>
        <taxon>Ecdysozoa</taxon>
        <taxon>Arthropoda</taxon>
        <taxon>Hexapoda</taxon>
        <taxon>Insecta</taxon>
        <taxon>Pterygota</taxon>
        <taxon>Neoptera</taxon>
        <taxon>Endopterygota</taxon>
        <taxon>Coleoptera</taxon>
        <taxon>Polyphaga</taxon>
        <taxon>Elateriformia</taxon>
        <taxon>Elateroidea</taxon>
        <taxon>Elateridae</taxon>
        <taxon>Agrypninae</taxon>
        <taxon>Pyrophorini</taxon>
        <taxon>Ignelater</taxon>
    </lineage>
</organism>
<keyword evidence="7" id="KW-0804">Transcription</keyword>
<keyword evidence="5" id="KW-0805">Transcription regulation</keyword>
<dbReference type="InterPro" id="IPR052035">
    <property type="entry name" value="ZnF_BED_domain_contain"/>
</dbReference>
<evidence type="ECO:0000256" key="7">
    <source>
        <dbReference type="ARBA" id="ARBA00023163"/>
    </source>
</evidence>
<dbReference type="Pfam" id="PF05699">
    <property type="entry name" value="Dimer_Tnp_hAT"/>
    <property type="match status" value="1"/>
</dbReference>
<keyword evidence="4" id="KW-0862">Zinc</keyword>
<evidence type="ECO:0000256" key="8">
    <source>
        <dbReference type="ARBA" id="ARBA00023242"/>
    </source>
</evidence>
<evidence type="ECO:0000313" key="13">
    <source>
        <dbReference type="Proteomes" id="UP000801492"/>
    </source>
</evidence>
<dbReference type="EMBL" id="VTPC01001507">
    <property type="protein sequence ID" value="KAF2901739.1"/>
    <property type="molecule type" value="Genomic_DNA"/>
</dbReference>
<dbReference type="GO" id="GO:0046983">
    <property type="term" value="F:protein dimerization activity"/>
    <property type="evidence" value="ECO:0007669"/>
    <property type="project" value="InterPro"/>
</dbReference>
<feature type="domain" description="BED-type" evidence="11">
    <location>
        <begin position="18"/>
        <end position="75"/>
    </location>
</feature>
<dbReference type="PANTHER" id="PTHR46481">
    <property type="entry name" value="ZINC FINGER BED DOMAIN-CONTAINING PROTEIN 4"/>
    <property type="match status" value="1"/>
</dbReference>
<dbReference type="SUPFAM" id="SSF53098">
    <property type="entry name" value="Ribonuclease H-like"/>
    <property type="match status" value="1"/>
</dbReference>
<dbReference type="PANTHER" id="PTHR46481:SF10">
    <property type="entry name" value="ZINC FINGER BED DOMAIN-CONTAINING PROTEIN 39"/>
    <property type="match status" value="1"/>
</dbReference>
<evidence type="ECO:0000256" key="6">
    <source>
        <dbReference type="ARBA" id="ARBA00023125"/>
    </source>
</evidence>
<comment type="caution">
    <text evidence="12">The sequence shown here is derived from an EMBL/GenBank/DDBJ whole genome shotgun (WGS) entry which is preliminary data.</text>
</comment>
<dbReference type="GO" id="GO:0003677">
    <property type="term" value="F:DNA binding"/>
    <property type="evidence" value="ECO:0007669"/>
    <property type="project" value="UniProtKB-KW"/>
</dbReference>
<dbReference type="GO" id="GO:0005634">
    <property type="term" value="C:nucleus"/>
    <property type="evidence" value="ECO:0007669"/>
    <property type="project" value="UniProtKB-SubCell"/>
</dbReference>
<dbReference type="InterPro" id="IPR008906">
    <property type="entry name" value="HATC_C_dom"/>
</dbReference>
<evidence type="ECO:0000256" key="4">
    <source>
        <dbReference type="ARBA" id="ARBA00022833"/>
    </source>
</evidence>
<dbReference type="OrthoDB" id="1607513at2759"/>
<dbReference type="Proteomes" id="UP000801492">
    <property type="component" value="Unassembled WGS sequence"/>
</dbReference>
<evidence type="ECO:0000256" key="9">
    <source>
        <dbReference type="PROSITE-ProRule" id="PRU00027"/>
    </source>
</evidence>
<dbReference type="InterPro" id="IPR012337">
    <property type="entry name" value="RNaseH-like_sf"/>
</dbReference>
<dbReference type="InterPro" id="IPR003656">
    <property type="entry name" value="Znf_BED"/>
</dbReference>
<evidence type="ECO:0000256" key="10">
    <source>
        <dbReference type="SAM" id="MobiDB-lite"/>
    </source>
</evidence>
<keyword evidence="2" id="KW-0479">Metal-binding</keyword>
<keyword evidence="6" id="KW-0238">DNA-binding</keyword>
<evidence type="ECO:0000259" key="11">
    <source>
        <dbReference type="PROSITE" id="PS50808"/>
    </source>
</evidence>
<protein>
    <recommendedName>
        <fullName evidence="11">BED-type domain-containing protein</fullName>
    </recommendedName>
</protein>
<keyword evidence="13" id="KW-1185">Reference proteome</keyword>
<reference evidence="12" key="1">
    <citation type="submission" date="2019-08" db="EMBL/GenBank/DDBJ databases">
        <title>The genome of the North American firefly Photinus pyralis.</title>
        <authorList>
            <consortium name="Photinus pyralis genome working group"/>
            <person name="Fallon T.R."/>
            <person name="Sander Lower S.E."/>
            <person name="Weng J.-K."/>
        </authorList>
    </citation>
    <scope>NUCLEOTIDE SEQUENCE</scope>
    <source>
        <strain evidence="12">TRF0915ILg1</strain>
        <tissue evidence="12">Whole body</tissue>
    </source>
</reference>
<dbReference type="AlphaFoldDB" id="A0A8K0GJ17"/>
<evidence type="ECO:0000256" key="5">
    <source>
        <dbReference type="ARBA" id="ARBA00023015"/>
    </source>
</evidence>
<name>A0A8K0GJ17_IGNLU</name>
<dbReference type="SMART" id="SM00614">
    <property type="entry name" value="ZnF_BED"/>
    <property type="match status" value="1"/>
</dbReference>
<evidence type="ECO:0000256" key="1">
    <source>
        <dbReference type="ARBA" id="ARBA00004123"/>
    </source>
</evidence>
<keyword evidence="3 9" id="KW-0863">Zinc-finger</keyword>
<dbReference type="SUPFAM" id="SSF57667">
    <property type="entry name" value="beta-beta-alpha zinc fingers"/>
    <property type="match status" value="1"/>
</dbReference>
<feature type="region of interest" description="Disordered" evidence="10">
    <location>
        <begin position="289"/>
        <end position="317"/>
    </location>
</feature>
<dbReference type="GO" id="GO:0009791">
    <property type="term" value="P:post-embryonic development"/>
    <property type="evidence" value="ECO:0007669"/>
    <property type="project" value="UniProtKB-ARBA"/>
</dbReference>
<gene>
    <name evidence="12" type="ORF">ILUMI_04467</name>
</gene>
<evidence type="ECO:0000256" key="2">
    <source>
        <dbReference type="ARBA" id="ARBA00022723"/>
    </source>
</evidence>
<accession>A0A8K0GJ17</accession>
<dbReference type="InterPro" id="IPR036236">
    <property type="entry name" value="Znf_C2H2_sf"/>
</dbReference>
<dbReference type="Pfam" id="PF02892">
    <property type="entry name" value="zf-BED"/>
    <property type="match status" value="1"/>
</dbReference>
<keyword evidence="8" id="KW-0539">Nucleus</keyword>
<dbReference type="GO" id="GO:0008270">
    <property type="term" value="F:zinc ion binding"/>
    <property type="evidence" value="ECO:0007669"/>
    <property type="project" value="UniProtKB-KW"/>
</dbReference>
<evidence type="ECO:0000256" key="3">
    <source>
        <dbReference type="ARBA" id="ARBA00022771"/>
    </source>
</evidence>
<sequence>MKASMREHFTLKTFFYFTWKFAVWVYFEENYEDSPKVQCKVCDIKISRGGIGKRASTSGLVNHLKNKHKEEYQKIQKFISTEENEADDVIPCSSKSTKQLTLYDCQERSRKWNINDPKAVKYHYLIAEMIAIDNEPVNIVERSGFQRLLNETLPRYTLPSRPYFSEKIIPELYEKVVTKIKKMLEDTDYISVTTDISNYSCLSEIIPHVVTLNRYYDKTVSSDLAPKLKSMAIAMQQGMEQRFSRIDDSKNYLMATFLDPRFKMNFFTDQLQKERARQYVLLEDLVSGYNTSSDKSSRSSPVQSKRKSTDEPGQSIHTPFWECYDEIVAENVTNDHSGTSSTAKNIIAGDLDKYLSMKTLKRTDNPFAWWVTHKSKFSECIVKVAAKYLSAPASSVYLREAF</sequence>
<feature type="compositionally biased region" description="Polar residues" evidence="10">
    <location>
        <begin position="289"/>
        <end position="303"/>
    </location>
</feature>